<reference evidence="1 2" key="1">
    <citation type="submission" date="2018-03" db="EMBL/GenBank/DDBJ databases">
        <title>Neisseria weixii sp. nov., isolated from the intestinal contents of Tibetan Plateau pika (Ochotona curzoniae) in Yushu, Qinghai Province, China.</title>
        <authorList>
            <person name="Gui Z."/>
        </authorList>
    </citation>
    <scope>NUCLEOTIDE SEQUENCE [LARGE SCALE GENOMIC DNA]</scope>
    <source>
        <strain evidence="1 2">ATCC 51483</strain>
    </source>
</reference>
<protein>
    <submittedName>
        <fullName evidence="1">Uncharacterized protein</fullName>
    </submittedName>
</protein>
<keyword evidence="2" id="KW-1185">Reference proteome</keyword>
<evidence type="ECO:0000313" key="1">
    <source>
        <dbReference type="EMBL" id="PSJ81176.1"/>
    </source>
</evidence>
<name>A0A2P7U2I9_9NEIS</name>
<gene>
    <name evidence="1" type="ORF">C7N83_01765</name>
</gene>
<evidence type="ECO:0000313" key="2">
    <source>
        <dbReference type="Proteomes" id="UP000241868"/>
    </source>
</evidence>
<accession>A0A2P7U2I9</accession>
<dbReference type="EMBL" id="PXYY01000006">
    <property type="protein sequence ID" value="PSJ81176.1"/>
    <property type="molecule type" value="Genomic_DNA"/>
</dbReference>
<sequence>MCGKRNLLTDGLGNEPHMLPYLISLSISGHQTQSRLNRTFYPKRHPDGFVCQARYCLPTMLLAHKNR</sequence>
<dbReference type="Proteomes" id="UP000241868">
    <property type="component" value="Unassembled WGS sequence"/>
</dbReference>
<dbReference type="AlphaFoldDB" id="A0A2P7U2I9"/>
<organism evidence="1 2">
    <name type="scientific">Neisseria iguanae</name>
    <dbReference type="NCBI Taxonomy" id="90242"/>
    <lineage>
        <taxon>Bacteria</taxon>
        <taxon>Pseudomonadati</taxon>
        <taxon>Pseudomonadota</taxon>
        <taxon>Betaproteobacteria</taxon>
        <taxon>Neisseriales</taxon>
        <taxon>Neisseriaceae</taxon>
        <taxon>Neisseria</taxon>
    </lineage>
</organism>
<proteinExistence type="predicted"/>
<comment type="caution">
    <text evidence="1">The sequence shown here is derived from an EMBL/GenBank/DDBJ whole genome shotgun (WGS) entry which is preliminary data.</text>
</comment>